<evidence type="ECO:0000256" key="7">
    <source>
        <dbReference type="SAM" id="Phobius"/>
    </source>
</evidence>
<evidence type="ECO:0000256" key="3">
    <source>
        <dbReference type="ARBA" id="ARBA00022692"/>
    </source>
</evidence>
<comment type="similarity">
    <text evidence="2">Belongs to the cytochrome P450 family.</text>
</comment>
<organism evidence="8 9">
    <name type="scientific">Vanilla planifolia</name>
    <name type="common">Vanilla</name>
    <dbReference type="NCBI Taxonomy" id="51239"/>
    <lineage>
        <taxon>Eukaryota</taxon>
        <taxon>Viridiplantae</taxon>
        <taxon>Streptophyta</taxon>
        <taxon>Embryophyta</taxon>
        <taxon>Tracheophyta</taxon>
        <taxon>Spermatophyta</taxon>
        <taxon>Magnoliopsida</taxon>
        <taxon>Liliopsida</taxon>
        <taxon>Asparagales</taxon>
        <taxon>Orchidaceae</taxon>
        <taxon>Vanilloideae</taxon>
        <taxon>Vanilleae</taxon>
        <taxon>Vanilla</taxon>
    </lineage>
</organism>
<gene>
    <name evidence="8" type="ORF">HPP92_007446</name>
</gene>
<dbReference type="InterPro" id="IPR002401">
    <property type="entry name" value="Cyt_P450_E_grp-I"/>
</dbReference>
<evidence type="ECO:0000313" key="8">
    <source>
        <dbReference type="EMBL" id="KAG0490583.1"/>
    </source>
</evidence>
<dbReference type="PANTHER" id="PTHR47283:SF1">
    <property type="entry name" value="ENT-KAURENE OXIDASE, CHLOROPLASTIC"/>
    <property type="match status" value="1"/>
</dbReference>
<name>A0A835VAN6_VANPL</name>
<dbReference type="GO" id="GO:0005783">
    <property type="term" value="C:endoplasmic reticulum"/>
    <property type="evidence" value="ECO:0007669"/>
    <property type="project" value="TreeGrafter"/>
</dbReference>
<protein>
    <recommendedName>
        <fullName evidence="10">Ent-kaurene oxidase</fullName>
    </recommendedName>
</protein>
<comment type="caution">
    <text evidence="8">The sequence shown here is derived from an EMBL/GenBank/DDBJ whole genome shotgun (WGS) entry which is preliminary data.</text>
</comment>
<proteinExistence type="inferred from homology"/>
<keyword evidence="5 7" id="KW-0472">Membrane</keyword>
<evidence type="ECO:0000256" key="2">
    <source>
        <dbReference type="ARBA" id="ARBA00010617"/>
    </source>
</evidence>
<reference evidence="8 9" key="1">
    <citation type="journal article" date="2020" name="Nat. Food">
        <title>A phased Vanilla planifolia genome enables genetic improvement of flavour and production.</title>
        <authorList>
            <person name="Hasing T."/>
            <person name="Tang H."/>
            <person name="Brym M."/>
            <person name="Khazi F."/>
            <person name="Huang T."/>
            <person name="Chambers A.H."/>
        </authorList>
    </citation>
    <scope>NUCLEOTIDE SEQUENCE [LARGE SCALE GENOMIC DNA]</scope>
    <source>
        <tissue evidence="8">Leaf</tissue>
    </source>
</reference>
<keyword evidence="3 7" id="KW-0812">Transmembrane</keyword>
<keyword evidence="6" id="KW-0349">Heme</keyword>
<evidence type="ECO:0000256" key="4">
    <source>
        <dbReference type="ARBA" id="ARBA00022989"/>
    </source>
</evidence>
<dbReference type="OrthoDB" id="2789670at2759"/>
<dbReference type="PRINTS" id="PR00463">
    <property type="entry name" value="EP450I"/>
</dbReference>
<dbReference type="Pfam" id="PF00067">
    <property type="entry name" value="p450"/>
    <property type="match status" value="1"/>
</dbReference>
<dbReference type="EMBL" id="JADCNM010000003">
    <property type="protein sequence ID" value="KAG0490583.1"/>
    <property type="molecule type" value="Genomic_DNA"/>
</dbReference>
<dbReference type="Gene3D" id="1.10.630.10">
    <property type="entry name" value="Cytochrome P450"/>
    <property type="match status" value="1"/>
</dbReference>
<sequence>MDALLQNISVGTLTTIVAGTIPIVAIGKFLLDQRRPHSSPPAEAAGCTWTYMGSSGKKGERTEKNRMESEGTGLVRLESVRFGLVGTRKFGFDGLVRVFRDEVEERECCSLSSDRAFFEALTVAQEGIGHVGHQLIVGEKNRCAVDAVPGFPFIGNLFQLKEKKPYCTFIKWAEVHGPIYSIKLGSSKMVVLNSIELAKEALVTKFSSKSTRKLSSALTTLTCNYALVATCDYGEYHKMVKKYILSGLLGANARKLNRHHRDAMIENIVNSLSSKINEGCCLVELREPFQSELFRLALKQSLGKDVDSVYVEELGVTLSKKEIFQILVIDPMMGVIEVDWRDFFPMLRWVPNKSMEMKIQRMATRKRAVTKTLIEAQRQGIAHGELIALVWESIIETSDTTLATTERAMFELAKNQRCQDRLHKEILEVCGSEKMTEEHLQDMPYLNAVFHETLRFHSPVPIIPPRHVHKDTQLGGYNIPAGTNIIINLYACNMNKTDWEEPEEWKPERFLSDKYEQLDMYKTMSFGGGKRMCAE</sequence>
<comment type="subcellular location">
    <subcellularLocation>
        <location evidence="1">Membrane</location>
        <topology evidence="1">Single-pass membrane protein</topology>
    </subcellularLocation>
</comment>
<feature type="binding site" description="axial binding residue" evidence="6">
    <location>
        <position position="533"/>
    </location>
    <ligand>
        <name>heme</name>
        <dbReference type="ChEBI" id="CHEBI:30413"/>
    </ligand>
    <ligandPart>
        <name>Fe</name>
        <dbReference type="ChEBI" id="CHEBI:18248"/>
    </ligandPart>
</feature>
<evidence type="ECO:0000313" key="9">
    <source>
        <dbReference type="Proteomes" id="UP000639772"/>
    </source>
</evidence>
<dbReference type="InterPro" id="IPR036396">
    <property type="entry name" value="Cyt_P450_sf"/>
</dbReference>
<dbReference type="GO" id="GO:0020037">
    <property type="term" value="F:heme binding"/>
    <property type="evidence" value="ECO:0007669"/>
    <property type="project" value="InterPro"/>
</dbReference>
<evidence type="ECO:0000256" key="1">
    <source>
        <dbReference type="ARBA" id="ARBA00004167"/>
    </source>
</evidence>
<keyword evidence="4 7" id="KW-1133">Transmembrane helix</keyword>
<dbReference type="Proteomes" id="UP000639772">
    <property type="component" value="Chromosome 3"/>
</dbReference>
<dbReference type="GO" id="GO:0005506">
    <property type="term" value="F:iron ion binding"/>
    <property type="evidence" value="ECO:0007669"/>
    <property type="project" value="InterPro"/>
</dbReference>
<dbReference type="PANTHER" id="PTHR47283">
    <property type="entry name" value="ENT-KAURENE OXIDASE, CHLOROPLASTIC"/>
    <property type="match status" value="1"/>
</dbReference>
<dbReference type="GO" id="GO:0052615">
    <property type="term" value="F:ent-kaurene oxidase activity"/>
    <property type="evidence" value="ECO:0007669"/>
    <property type="project" value="InterPro"/>
</dbReference>
<dbReference type="InterPro" id="IPR044225">
    <property type="entry name" value="KO_chloroplastic"/>
</dbReference>
<dbReference type="SUPFAM" id="SSF48264">
    <property type="entry name" value="Cytochrome P450"/>
    <property type="match status" value="1"/>
</dbReference>
<dbReference type="GO" id="GO:0010241">
    <property type="term" value="P:ent-kaurene oxidation to kaurenoic acid"/>
    <property type="evidence" value="ECO:0007669"/>
    <property type="project" value="InterPro"/>
</dbReference>
<dbReference type="GO" id="GO:0016709">
    <property type="term" value="F:oxidoreductase activity, acting on paired donors, with incorporation or reduction of molecular oxygen, NAD(P)H as one donor, and incorporation of one atom of oxygen"/>
    <property type="evidence" value="ECO:0007669"/>
    <property type="project" value="TreeGrafter"/>
</dbReference>
<dbReference type="GO" id="GO:0009707">
    <property type="term" value="C:chloroplast outer membrane"/>
    <property type="evidence" value="ECO:0007669"/>
    <property type="project" value="TreeGrafter"/>
</dbReference>
<evidence type="ECO:0008006" key="10">
    <source>
        <dbReference type="Google" id="ProtNLM"/>
    </source>
</evidence>
<feature type="transmembrane region" description="Helical" evidence="7">
    <location>
        <begin position="12"/>
        <end position="31"/>
    </location>
</feature>
<evidence type="ECO:0000256" key="5">
    <source>
        <dbReference type="ARBA" id="ARBA00023136"/>
    </source>
</evidence>
<comment type="cofactor">
    <cofactor evidence="6">
        <name>heme</name>
        <dbReference type="ChEBI" id="CHEBI:30413"/>
    </cofactor>
</comment>
<dbReference type="InterPro" id="IPR001128">
    <property type="entry name" value="Cyt_P450"/>
</dbReference>
<dbReference type="AlphaFoldDB" id="A0A835VAN6"/>
<keyword evidence="6" id="KW-0479">Metal-binding</keyword>
<evidence type="ECO:0000256" key="6">
    <source>
        <dbReference type="PIRSR" id="PIRSR602401-1"/>
    </source>
</evidence>
<keyword evidence="6" id="KW-0408">Iron</keyword>
<dbReference type="GO" id="GO:0009686">
    <property type="term" value="P:gibberellin biosynthetic process"/>
    <property type="evidence" value="ECO:0007669"/>
    <property type="project" value="InterPro"/>
</dbReference>
<accession>A0A835VAN6</accession>